<evidence type="ECO:0000256" key="1">
    <source>
        <dbReference type="SAM" id="SignalP"/>
    </source>
</evidence>
<dbReference type="InterPro" id="IPR019861">
    <property type="entry name" value="PorP/SprF_Bacteroidetes"/>
</dbReference>
<evidence type="ECO:0000313" key="2">
    <source>
        <dbReference type="EMBL" id="BDC98921.1"/>
    </source>
</evidence>
<gene>
    <name evidence="2" type="primary">porP</name>
    <name evidence="2" type="ORF">PEPS_12020</name>
</gene>
<proteinExistence type="predicted"/>
<keyword evidence="1" id="KW-0732">Signal</keyword>
<feature type="signal peptide" evidence="1">
    <location>
        <begin position="1"/>
        <end position="19"/>
    </location>
</feature>
<dbReference type="Pfam" id="PF11751">
    <property type="entry name" value="PorP_SprF"/>
    <property type="match status" value="1"/>
</dbReference>
<evidence type="ECO:0000313" key="3">
    <source>
        <dbReference type="Proteomes" id="UP001354989"/>
    </source>
</evidence>
<protein>
    <submittedName>
        <fullName evidence="2">Membrane protein</fullName>
    </submittedName>
</protein>
<feature type="chain" id="PRO_5047202091" evidence="1">
    <location>
        <begin position="20"/>
        <end position="303"/>
    </location>
</feature>
<name>A0ABM7VDC9_9BACT</name>
<reference evidence="2 3" key="1">
    <citation type="submission" date="2021-12" db="EMBL/GenBank/DDBJ databases">
        <title>Genome sequencing of bacteria with rrn-lacking chromosome and rrn-plasmid.</title>
        <authorList>
            <person name="Anda M."/>
            <person name="Iwasaki W."/>
        </authorList>
    </citation>
    <scope>NUCLEOTIDE SEQUENCE [LARGE SCALE GENOMIC DNA]</scope>
    <source>
        <strain evidence="2 3">NBRC 101262</strain>
    </source>
</reference>
<dbReference type="NCBIfam" id="TIGR03519">
    <property type="entry name" value="T9SS_PorP_fam"/>
    <property type="match status" value="1"/>
</dbReference>
<dbReference type="RefSeq" id="WP_332920566.1">
    <property type="nucleotide sequence ID" value="NZ_AP025292.1"/>
</dbReference>
<sequence>MKKLYITLLCSVFSLFCQAQQEPMYTQYLFNGLMYNPAYAGSRAWVSASLLYRHQWTQLEGAPKTATFSLHGQPTEKMGLGMNVYNDQLGVNRTTGFNGSYSYKIPLSKKHSLRLGVTGGIIQYNNNWDELNIQDPDDPLFGLNNESFLLPTVGVGAYYYSERFFAGISLPQLMQHRLNKENPDAQAQLLNHMYITFGAIFPVSSSVKLKPAVLMKQVSGRPFQVDANITAIFNDYLWVGATYRSNDGLAVMAEIHPKPQWWFGYAYDYPISDLGPQQIGTHEIFIGFDLFKMDEAIFSPRYF</sequence>
<dbReference type="EMBL" id="AP025292">
    <property type="protein sequence ID" value="BDC98921.1"/>
    <property type="molecule type" value="Genomic_DNA"/>
</dbReference>
<accession>A0ABM7VDC9</accession>
<dbReference type="Proteomes" id="UP001354989">
    <property type="component" value="Chromosome"/>
</dbReference>
<keyword evidence="3" id="KW-1185">Reference proteome</keyword>
<organism evidence="2 3">
    <name type="scientific">Persicobacter psychrovividus</name>
    <dbReference type="NCBI Taxonomy" id="387638"/>
    <lineage>
        <taxon>Bacteria</taxon>
        <taxon>Pseudomonadati</taxon>
        <taxon>Bacteroidota</taxon>
        <taxon>Cytophagia</taxon>
        <taxon>Cytophagales</taxon>
        <taxon>Persicobacteraceae</taxon>
        <taxon>Persicobacter</taxon>
    </lineage>
</organism>